<comment type="caution">
    <text evidence="1">The sequence shown here is derived from an EMBL/GenBank/DDBJ whole genome shotgun (WGS) entry which is preliminary data.</text>
</comment>
<accession>A0A0F9EHJ1</accession>
<dbReference type="EMBL" id="LAZR01024918">
    <property type="protein sequence ID" value="KKL73573.1"/>
    <property type="molecule type" value="Genomic_DNA"/>
</dbReference>
<dbReference type="AlphaFoldDB" id="A0A0F9EHJ1"/>
<proteinExistence type="predicted"/>
<organism evidence="1">
    <name type="scientific">marine sediment metagenome</name>
    <dbReference type="NCBI Taxonomy" id="412755"/>
    <lineage>
        <taxon>unclassified sequences</taxon>
        <taxon>metagenomes</taxon>
        <taxon>ecological metagenomes</taxon>
    </lineage>
</organism>
<evidence type="ECO:0000313" key="1">
    <source>
        <dbReference type="EMBL" id="KKL73573.1"/>
    </source>
</evidence>
<sequence>MDDIYNKYVHGDGAHMVITVMG</sequence>
<feature type="non-terminal residue" evidence="1">
    <location>
        <position position="22"/>
    </location>
</feature>
<protein>
    <submittedName>
        <fullName evidence="1">Uncharacterized protein</fullName>
    </submittedName>
</protein>
<reference evidence="1" key="1">
    <citation type="journal article" date="2015" name="Nature">
        <title>Complex archaea that bridge the gap between prokaryotes and eukaryotes.</title>
        <authorList>
            <person name="Spang A."/>
            <person name="Saw J.H."/>
            <person name="Jorgensen S.L."/>
            <person name="Zaremba-Niedzwiedzka K."/>
            <person name="Martijn J."/>
            <person name="Lind A.E."/>
            <person name="van Eijk R."/>
            <person name="Schleper C."/>
            <person name="Guy L."/>
            <person name="Ettema T.J."/>
        </authorList>
    </citation>
    <scope>NUCLEOTIDE SEQUENCE</scope>
</reference>
<name>A0A0F9EHJ1_9ZZZZ</name>
<gene>
    <name evidence="1" type="ORF">LCGC14_2073510</name>
</gene>